<evidence type="ECO:0000256" key="4">
    <source>
        <dbReference type="ARBA" id="ARBA00023239"/>
    </source>
</evidence>
<keyword evidence="2" id="KW-0479">Metal-binding</keyword>
<evidence type="ECO:0000256" key="3">
    <source>
        <dbReference type="ARBA" id="ARBA00022833"/>
    </source>
</evidence>
<organism evidence="6 7">
    <name type="scientific">Mesorhizobium liriopis</name>
    <dbReference type="NCBI Taxonomy" id="2953882"/>
    <lineage>
        <taxon>Bacteria</taxon>
        <taxon>Pseudomonadati</taxon>
        <taxon>Pseudomonadota</taxon>
        <taxon>Alphaproteobacteria</taxon>
        <taxon>Hyphomicrobiales</taxon>
        <taxon>Phyllobacteriaceae</taxon>
        <taxon>Mesorhizobium</taxon>
    </lineage>
</organism>
<dbReference type="PANTHER" id="PTHR33337:SF40">
    <property type="entry name" value="CENP-V_GFA DOMAIN-CONTAINING PROTEIN-RELATED"/>
    <property type="match status" value="1"/>
</dbReference>
<proteinExistence type="inferred from homology"/>
<dbReference type="InterPro" id="IPR006913">
    <property type="entry name" value="CENP-V/GFA"/>
</dbReference>
<evidence type="ECO:0000259" key="5">
    <source>
        <dbReference type="PROSITE" id="PS51891"/>
    </source>
</evidence>
<dbReference type="InterPro" id="IPR011057">
    <property type="entry name" value="Mss4-like_sf"/>
</dbReference>
<name>A0ABT1C6J8_9HYPH</name>
<keyword evidence="4" id="KW-0456">Lyase</keyword>
<keyword evidence="3" id="KW-0862">Zinc</keyword>
<dbReference type="PROSITE" id="PS51891">
    <property type="entry name" value="CENP_V_GFA"/>
    <property type="match status" value="1"/>
</dbReference>
<dbReference type="Pfam" id="PF04828">
    <property type="entry name" value="GFA"/>
    <property type="match status" value="1"/>
</dbReference>
<evidence type="ECO:0000256" key="1">
    <source>
        <dbReference type="ARBA" id="ARBA00005495"/>
    </source>
</evidence>
<feature type="domain" description="CENP-V/GFA" evidence="5">
    <location>
        <begin position="3"/>
        <end position="122"/>
    </location>
</feature>
<dbReference type="Gene3D" id="3.90.1590.10">
    <property type="entry name" value="glutathione-dependent formaldehyde- activating enzyme (gfa)"/>
    <property type="match status" value="1"/>
</dbReference>
<dbReference type="RefSeq" id="WP_252818791.1">
    <property type="nucleotide sequence ID" value="NZ_JAMXQS010000005.1"/>
</dbReference>
<evidence type="ECO:0000313" key="7">
    <source>
        <dbReference type="Proteomes" id="UP001205906"/>
    </source>
</evidence>
<evidence type="ECO:0000313" key="6">
    <source>
        <dbReference type="EMBL" id="MCO6050278.1"/>
    </source>
</evidence>
<protein>
    <submittedName>
        <fullName evidence="6">GFA family protein</fullName>
    </submittedName>
</protein>
<keyword evidence="7" id="KW-1185">Reference proteome</keyword>
<dbReference type="SUPFAM" id="SSF51316">
    <property type="entry name" value="Mss4-like"/>
    <property type="match status" value="1"/>
</dbReference>
<sequence length="134" mass="14983">MRITGSCHCGQLAYEAEIDPDDVIVCHCTDCQRLTGTDYRVTVGAKPDDLRIIRGALKLYAKTADNGRRRLQYFCPECGSPIYTTGENVDAREISIRTGTIDQRRDLPPRRQIWCSSSVPWLGEVGGLPGRPRD</sequence>
<dbReference type="EMBL" id="JAMXQS010000005">
    <property type="protein sequence ID" value="MCO6050278.1"/>
    <property type="molecule type" value="Genomic_DNA"/>
</dbReference>
<reference evidence="6 7" key="1">
    <citation type="submission" date="2022-06" db="EMBL/GenBank/DDBJ databases">
        <title>Mesorhizobium sp. strain RP14 Genome sequencing and assembly.</title>
        <authorList>
            <person name="Kim I."/>
        </authorList>
    </citation>
    <scope>NUCLEOTIDE SEQUENCE [LARGE SCALE GENOMIC DNA]</scope>
    <source>
        <strain evidence="7">RP14(2022)</strain>
    </source>
</reference>
<evidence type="ECO:0000256" key="2">
    <source>
        <dbReference type="ARBA" id="ARBA00022723"/>
    </source>
</evidence>
<dbReference type="Proteomes" id="UP001205906">
    <property type="component" value="Unassembled WGS sequence"/>
</dbReference>
<dbReference type="PANTHER" id="PTHR33337">
    <property type="entry name" value="GFA DOMAIN-CONTAINING PROTEIN"/>
    <property type="match status" value="1"/>
</dbReference>
<gene>
    <name evidence="6" type="ORF">NGM99_10830</name>
</gene>
<accession>A0ABT1C6J8</accession>
<comment type="similarity">
    <text evidence="1">Belongs to the Gfa family.</text>
</comment>
<comment type="caution">
    <text evidence="6">The sequence shown here is derived from an EMBL/GenBank/DDBJ whole genome shotgun (WGS) entry which is preliminary data.</text>
</comment>